<feature type="non-terminal residue" evidence="1">
    <location>
        <position position="76"/>
    </location>
</feature>
<gene>
    <name evidence="1" type="ORF">METZ01_LOCUS454542</name>
</gene>
<protein>
    <submittedName>
        <fullName evidence="1">Uncharacterized protein</fullName>
    </submittedName>
</protein>
<feature type="non-terminal residue" evidence="1">
    <location>
        <position position="1"/>
    </location>
</feature>
<proteinExistence type="predicted"/>
<accession>A0A383A3X2</accession>
<dbReference type="EMBL" id="UINC01188458">
    <property type="protein sequence ID" value="SVE01688.1"/>
    <property type="molecule type" value="Genomic_DNA"/>
</dbReference>
<name>A0A383A3X2_9ZZZZ</name>
<organism evidence="1">
    <name type="scientific">marine metagenome</name>
    <dbReference type="NCBI Taxonomy" id="408172"/>
    <lineage>
        <taxon>unclassified sequences</taxon>
        <taxon>metagenomes</taxon>
        <taxon>ecological metagenomes</taxon>
    </lineage>
</organism>
<sequence>EFVFFGGICSGGGFCSQAYSCGAPGIASRSQGLGHVPAGLGGFTGCSSEKGWKGKTTNMPDHYPRQIWKHNLGSLL</sequence>
<evidence type="ECO:0000313" key="1">
    <source>
        <dbReference type="EMBL" id="SVE01688.1"/>
    </source>
</evidence>
<dbReference type="AlphaFoldDB" id="A0A383A3X2"/>
<reference evidence="1" key="1">
    <citation type="submission" date="2018-05" db="EMBL/GenBank/DDBJ databases">
        <authorList>
            <person name="Lanie J.A."/>
            <person name="Ng W.-L."/>
            <person name="Kazmierczak K.M."/>
            <person name="Andrzejewski T.M."/>
            <person name="Davidsen T.M."/>
            <person name="Wayne K.J."/>
            <person name="Tettelin H."/>
            <person name="Glass J.I."/>
            <person name="Rusch D."/>
            <person name="Podicherti R."/>
            <person name="Tsui H.-C.T."/>
            <person name="Winkler M.E."/>
        </authorList>
    </citation>
    <scope>NUCLEOTIDE SEQUENCE</scope>
</reference>